<keyword evidence="1" id="KW-0732">Signal</keyword>
<dbReference type="STRING" id="1128970.SAMN04487935_3409"/>
<feature type="chain" id="PRO_5011730194" description="Sensor of ECF-type sigma factor" evidence="1">
    <location>
        <begin position="22"/>
        <end position="153"/>
    </location>
</feature>
<name>A0A1G9C0J9_9FLAO</name>
<gene>
    <name evidence="2" type="ORF">SAMN04487935_3409</name>
</gene>
<accession>A0A1G9C0J9</accession>
<dbReference type="AlphaFoldDB" id="A0A1G9C0J9"/>
<protein>
    <recommendedName>
        <fullName evidence="4">Sensor of ECF-type sigma factor</fullName>
    </recommendedName>
</protein>
<dbReference type="RefSeq" id="WP_091398294.1">
    <property type="nucleotide sequence ID" value="NZ_BKAI01000012.1"/>
</dbReference>
<evidence type="ECO:0000313" key="3">
    <source>
        <dbReference type="Proteomes" id="UP000199580"/>
    </source>
</evidence>
<proteinExistence type="predicted"/>
<evidence type="ECO:0008006" key="4">
    <source>
        <dbReference type="Google" id="ProtNLM"/>
    </source>
</evidence>
<keyword evidence="3" id="KW-1185">Reference proteome</keyword>
<evidence type="ECO:0000313" key="2">
    <source>
        <dbReference type="EMBL" id="SDK44725.1"/>
    </source>
</evidence>
<dbReference type="OrthoDB" id="675330at2"/>
<organism evidence="2 3">
    <name type="scientific">Flavobacterium noncentrifugens</name>
    <dbReference type="NCBI Taxonomy" id="1128970"/>
    <lineage>
        <taxon>Bacteria</taxon>
        <taxon>Pseudomonadati</taxon>
        <taxon>Bacteroidota</taxon>
        <taxon>Flavobacteriia</taxon>
        <taxon>Flavobacteriales</taxon>
        <taxon>Flavobacteriaceae</taxon>
        <taxon>Flavobacterium</taxon>
    </lineage>
</organism>
<sequence>MKNFKKIMLLLLISSSFHSFAQGGRFKEKREQIKTLKVAFITDKLGLTSAEAEKFWPLYNAFDEKQNDFRQQKMRSYMDRMNDGNIDNLSDKEASGFLSQIENAEDEMYQSRKKFTTSLKAILPAIKILKLKKAEEDFNRTLLKQYRNKGRKE</sequence>
<reference evidence="2 3" key="1">
    <citation type="submission" date="2016-10" db="EMBL/GenBank/DDBJ databases">
        <authorList>
            <person name="de Groot N.N."/>
        </authorList>
    </citation>
    <scope>NUCLEOTIDE SEQUENCE [LARGE SCALE GENOMIC DNA]</scope>
    <source>
        <strain evidence="2 3">CGMCC 1.10076</strain>
    </source>
</reference>
<dbReference type="Proteomes" id="UP000199580">
    <property type="component" value="Unassembled WGS sequence"/>
</dbReference>
<feature type="signal peptide" evidence="1">
    <location>
        <begin position="1"/>
        <end position="21"/>
    </location>
</feature>
<evidence type="ECO:0000256" key="1">
    <source>
        <dbReference type="SAM" id="SignalP"/>
    </source>
</evidence>
<dbReference type="EMBL" id="FNEZ01000006">
    <property type="protein sequence ID" value="SDK44725.1"/>
    <property type="molecule type" value="Genomic_DNA"/>
</dbReference>